<dbReference type="InterPro" id="IPR011910">
    <property type="entry name" value="RfaF"/>
</dbReference>
<accession>A0A2M7E8E0</accession>
<comment type="catalytic activity">
    <reaction evidence="5">
        <text>an L-alpha-D-Hep-(1-&gt;5)-[alpha-Kdo-(2-&gt;4)]-alpha-Kdo-(2-&gt;6)-lipid A + ADP-L-glycero-beta-D-manno-heptose = an L-alpha-D-Hep-(1-&gt;3)-L-alpha-D-Hep-(1-&gt;5)-[alpha-Kdo-(2-&gt;4)]-alpha-Kdo-(2-&gt;6)-lipid A + ADP + H(+)</text>
        <dbReference type="Rhea" id="RHEA:74071"/>
        <dbReference type="ChEBI" id="CHEBI:15378"/>
        <dbReference type="ChEBI" id="CHEBI:61506"/>
        <dbReference type="ChEBI" id="CHEBI:193068"/>
        <dbReference type="ChEBI" id="CHEBI:193069"/>
        <dbReference type="ChEBI" id="CHEBI:456216"/>
        <dbReference type="EC" id="2.4.99.24"/>
    </reaction>
</comment>
<dbReference type="GO" id="GO:0008713">
    <property type="term" value="F:ADP-heptose-lipopolysaccharide heptosyltransferase activity"/>
    <property type="evidence" value="ECO:0007669"/>
    <property type="project" value="UniProtKB-EC"/>
</dbReference>
<dbReference type="InterPro" id="IPR051199">
    <property type="entry name" value="LPS_LOS_Heptosyltrfase"/>
</dbReference>
<dbReference type="GO" id="GO:0009244">
    <property type="term" value="P:lipopolysaccharide core region biosynthetic process"/>
    <property type="evidence" value="ECO:0007669"/>
    <property type="project" value="TreeGrafter"/>
</dbReference>
<dbReference type="SUPFAM" id="SSF53756">
    <property type="entry name" value="UDP-Glycosyltransferase/glycogen phosphorylase"/>
    <property type="match status" value="1"/>
</dbReference>
<keyword evidence="1" id="KW-0328">Glycosyltransferase</keyword>
<reference evidence="7" key="1">
    <citation type="submission" date="2017-09" db="EMBL/GenBank/DDBJ databases">
        <title>Depth-based differentiation of microbial function through sediment-hosted aquifers and enrichment of novel symbionts in the deep terrestrial subsurface.</title>
        <authorList>
            <person name="Probst A.J."/>
            <person name="Ladd B."/>
            <person name="Jarett J.K."/>
            <person name="Geller-Mcgrath D.E."/>
            <person name="Sieber C.M.K."/>
            <person name="Emerson J.B."/>
            <person name="Anantharaman K."/>
            <person name="Thomas B.C."/>
            <person name="Malmstrom R."/>
            <person name="Stieglmeier M."/>
            <person name="Klingl A."/>
            <person name="Woyke T."/>
            <person name="Ryan C.M."/>
            <person name="Banfield J.F."/>
        </authorList>
    </citation>
    <scope>NUCLEOTIDE SEQUENCE [LARGE SCALE GENOMIC DNA]</scope>
</reference>
<comment type="caution">
    <text evidence="6">The sequence shown here is derived from an EMBL/GenBank/DDBJ whole genome shotgun (WGS) entry which is preliminary data.</text>
</comment>
<evidence type="ECO:0000256" key="1">
    <source>
        <dbReference type="ARBA" id="ARBA00022676"/>
    </source>
</evidence>
<evidence type="ECO:0000256" key="4">
    <source>
        <dbReference type="ARBA" id="ARBA00044042"/>
    </source>
</evidence>
<sequence length="364" mass="41570">MVATNKVLKEVKKILLIRYSAIGDVVLASAIIELLKKRFPESSLSMLVTPTTAPIVEKNPFLDRIILYQKNKPFAYLKCARLLKKERFDLIISLQWKASLLTFLAGARKRVGFHKSFRYRYFYNLRPKRWYPERHALNRYLNTIEPLGIKGEIPEPKIYLSREEEETAEKLLEEKFGPITLSSIPSPRGRGSQGRGDFLVGFNPVAGYPAKEWPLEYYIRLGKRLIERYNAKIIIFGEGKQRNLNICRKLQDSLGGNSISLAGRTNLRQLAALSKACRLFITGDTGPMHIAVAVGTKVIAFFGSTDPGKCSPIGKGHITLEDKSLSCLHCYKRRCRRTDCMKNITPEKVWEEIDENSGFRLREQ</sequence>
<dbReference type="CDD" id="cd03789">
    <property type="entry name" value="GT9_LPS_heptosyltransferase"/>
    <property type="match status" value="1"/>
</dbReference>
<keyword evidence="2 6" id="KW-0808">Transferase</keyword>
<gene>
    <name evidence="6" type="primary">waaF</name>
    <name evidence="6" type="ORF">COS11_04415</name>
</gene>
<dbReference type="Pfam" id="PF01075">
    <property type="entry name" value="Glyco_transf_9"/>
    <property type="match status" value="1"/>
</dbReference>
<dbReference type="EC" id="2.4.99.24" evidence="4"/>
<protein>
    <recommendedName>
        <fullName evidence="4">lipopolysaccharide heptosyltransferase II</fullName>
        <ecNumber evidence="4">2.4.99.24</ecNumber>
    </recommendedName>
</protein>
<name>A0A2M7E8E0_9BACT</name>
<evidence type="ECO:0000256" key="5">
    <source>
        <dbReference type="ARBA" id="ARBA00047503"/>
    </source>
</evidence>
<dbReference type="AlphaFoldDB" id="A0A2M7E8E0"/>
<dbReference type="Proteomes" id="UP000228886">
    <property type="component" value="Unassembled WGS sequence"/>
</dbReference>
<dbReference type="InterPro" id="IPR002201">
    <property type="entry name" value="Glyco_trans_9"/>
</dbReference>
<dbReference type="NCBIfam" id="TIGR02195">
    <property type="entry name" value="heptsyl_trn_II"/>
    <property type="match status" value="1"/>
</dbReference>
<evidence type="ECO:0000313" key="6">
    <source>
        <dbReference type="EMBL" id="PIV64010.1"/>
    </source>
</evidence>
<proteinExistence type="inferred from homology"/>
<dbReference type="PANTHER" id="PTHR30160">
    <property type="entry name" value="TETRAACYLDISACCHARIDE 4'-KINASE-RELATED"/>
    <property type="match status" value="1"/>
</dbReference>
<evidence type="ECO:0000256" key="3">
    <source>
        <dbReference type="ARBA" id="ARBA00043995"/>
    </source>
</evidence>
<comment type="similarity">
    <text evidence="3">Belongs to the glycosyltransferase 9 family.</text>
</comment>
<dbReference type="EMBL" id="PETL01000215">
    <property type="protein sequence ID" value="PIV64010.1"/>
    <property type="molecule type" value="Genomic_DNA"/>
</dbReference>
<organism evidence="6 7">
    <name type="scientific">bacterium (Candidatus Ratteibacteria) CG01_land_8_20_14_3_00_40_19</name>
    <dbReference type="NCBI Taxonomy" id="2014290"/>
    <lineage>
        <taxon>Bacteria</taxon>
        <taxon>Candidatus Ratteibacteria</taxon>
    </lineage>
</organism>
<evidence type="ECO:0000313" key="7">
    <source>
        <dbReference type="Proteomes" id="UP000228886"/>
    </source>
</evidence>
<dbReference type="Gene3D" id="3.40.50.2000">
    <property type="entry name" value="Glycogen Phosphorylase B"/>
    <property type="match status" value="2"/>
</dbReference>
<evidence type="ECO:0000256" key="2">
    <source>
        <dbReference type="ARBA" id="ARBA00022679"/>
    </source>
</evidence>
<dbReference type="GO" id="GO:0005829">
    <property type="term" value="C:cytosol"/>
    <property type="evidence" value="ECO:0007669"/>
    <property type="project" value="TreeGrafter"/>
</dbReference>